<proteinExistence type="predicted"/>
<dbReference type="Proteomes" id="UP000298458">
    <property type="component" value="Unassembled WGS sequence"/>
</dbReference>
<keyword evidence="2" id="KW-1185">Reference proteome</keyword>
<dbReference type="OrthoDB" id="326051at2"/>
<dbReference type="EMBL" id="RQET01000004">
    <property type="protein sequence ID" value="TGK12263.1"/>
    <property type="molecule type" value="Genomic_DNA"/>
</dbReference>
<dbReference type="RefSeq" id="WP_135768009.1">
    <property type="nucleotide sequence ID" value="NZ_RQET01000004.1"/>
</dbReference>
<dbReference type="AlphaFoldDB" id="A0A4R9GJH8"/>
<dbReference type="NCBIfam" id="NF047467">
    <property type="entry name" value="PlasmgnRcptrLp30"/>
    <property type="match status" value="1"/>
</dbReference>
<evidence type="ECO:0000313" key="1">
    <source>
        <dbReference type="EMBL" id="TGK12263.1"/>
    </source>
</evidence>
<evidence type="ECO:0000313" key="2">
    <source>
        <dbReference type="Proteomes" id="UP000298458"/>
    </source>
</evidence>
<sequence length="287" mass="32634">MRPYFERMMLLVFFAMIANCTSHVIRAYNPTNEKDKKNFGLVAFGFYVYNPEMNGPFGIGKLLSKDSGTVYTYLTSDSIKFSEVILKDGKGNVVTANPYPMEAPTIMEKVGSTQYYEGKKGYIEPFYLLLSVDPKKEYLISRVTYTYQINCGQNCQRTIVRDFPLDSNQSFKSFPIRAKAGEITFGGIIMAKVIRTTKENPYGLIDDAAGITELFSGNKVAIVFEPGEGYIKSMDSNFLRKVFYNDISIDKVDKKNAEKLFYEKLSKAYPDGFWKKLAETKQQAFSK</sequence>
<protein>
    <recommendedName>
        <fullName evidence="3">Lipoprotein</fullName>
    </recommendedName>
</protein>
<evidence type="ECO:0008006" key="3">
    <source>
        <dbReference type="Google" id="ProtNLM"/>
    </source>
</evidence>
<gene>
    <name evidence="1" type="ORF">EHO60_08370</name>
</gene>
<comment type="caution">
    <text evidence="1">The sequence shown here is derived from an EMBL/GenBank/DDBJ whole genome shotgun (WGS) entry which is preliminary data.</text>
</comment>
<accession>A0A4R9GJH8</accession>
<organism evidence="1 2">
    <name type="scientific">Leptospira fletcheri</name>
    <dbReference type="NCBI Taxonomy" id="2484981"/>
    <lineage>
        <taxon>Bacteria</taxon>
        <taxon>Pseudomonadati</taxon>
        <taxon>Spirochaetota</taxon>
        <taxon>Spirochaetia</taxon>
        <taxon>Leptospirales</taxon>
        <taxon>Leptospiraceae</taxon>
        <taxon>Leptospira</taxon>
    </lineage>
</organism>
<name>A0A4R9GJH8_9LEPT</name>
<reference evidence="1" key="1">
    <citation type="journal article" date="2019" name="PLoS Negl. Trop. Dis.">
        <title>Revisiting the worldwide diversity of Leptospira species in the environment.</title>
        <authorList>
            <person name="Vincent A.T."/>
            <person name="Schiettekatte O."/>
            <person name="Bourhy P."/>
            <person name="Veyrier F.J."/>
            <person name="Picardeau M."/>
        </authorList>
    </citation>
    <scope>NUCLEOTIDE SEQUENCE [LARGE SCALE GENOMIC DNA]</scope>
    <source>
        <strain evidence="1">SSW15</strain>
    </source>
</reference>